<dbReference type="EMBL" id="CP054038">
    <property type="protein sequence ID" value="QKJ21050.1"/>
    <property type="molecule type" value="Genomic_DNA"/>
</dbReference>
<dbReference type="SUPFAM" id="SSF46894">
    <property type="entry name" value="C-terminal effector domain of the bipartite response regulators"/>
    <property type="match status" value="1"/>
</dbReference>
<reference evidence="6 7" key="1">
    <citation type="submission" date="2020-05" db="EMBL/GenBank/DDBJ databases">
        <title>Strain PA2F3 complete genome.</title>
        <authorList>
            <person name="Kim Y.-S."/>
            <person name="Kim S.-J."/>
            <person name="Jung H.-k."/>
            <person name="Kim S.-E."/>
            <person name="Kim K.-H."/>
        </authorList>
    </citation>
    <scope>NUCLEOTIDE SEQUENCE [LARGE SCALE GENOMIC DNA]</scope>
    <source>
        <strain evidence="6 7">PA2F3</strain>
    </source>
</reference>
<dbReference type="InterPro" id="IPR000792">
    <property type="entry name" value="Tscrpt_reg_LuxR_C"/>
</dbReference>
<feature type="domain" description="HTH luxR-type" evidence="5">
    <location>
        <begin position="67"/>
        <end position="132"/>
    </location>
</feature>
<evidence type="ECO:0000256" key="3">
    <source>
        <dbReference type="ARBA" id="ARBA00023163"/>
    </source>
</evidence>
<accession>A0A7D4PPT4</accession>
<dbReference type="PANTHER" id="PTHR44688:SF16">
    <property type="entry name" value="DNA-BINDING TRANSCRIPTIONAL ACTIVATOR DEVR_DOSR"/>
    <property type="match status" value="1"/>
</dbReference>
<keyword evidence="3" id="KW-0804">Transcription</keyword>
<feature type="region of interest" description="Disordered" evidence="4">
    <location>
        <begin position="49"/>
        <end position="70"/>
    </location>
</feature>
<evidence type="ECO:0000256" key="2">
    <source>
        <dbReference type="ARBA" id="ARBA00023125"/>
    </source>
</evidence>
<dbReference type="Pfam" id="PF00196">
    <property type="entry name" value="GerE"/>
    <property type="match status" value="1"/>
</dbReference>
<dbReference type="CDD" id="cd06170">
    <property type="entry name" value="LuxR_C_like"/>
    <property type="match status" value="1"/>
</dbReference>
<dbReference type="AlphaFoldDB" id="A0A7D4PPT4"/>
<evidence type="ECO:0000256" key="4">
    <source>
        <dbReference type="SAM" id="MobiDB-lite"/>
    </source>
</evidence>
<sequence length="140" mass="14857">MAPQTTPEIEAVRAEVVAGLGESAPSAIAAGTLLTGTDAAAEAYEWLRAHAHDEADPPASPGPGDTPSAAVATITAREREVLRLLADGLTNKQIAQQLRISAKTVMHHSVAIYRKLGVRGRSEATAFAFRHRLIDPSDRR</sequence>
<dbReference type="InterPro" id="IPR036388">
    <property type="entry name" value="WH-like_DNA-bd_sf"/>
</dbReference>
<name>A0A7D4PPT4_9MICO</name>
<dbReference type="PROSITE" id="PS50043">
    <property type="entry name" value="HTH_LUXR_2"/>
    <property type="match status" value="1"/>
</dbReference>
<evidence type="ECO:0000313" key="7">
    <source>
        <dbReference type="Proteomes" id="UP000502498"/>
    </source>
</evidence>
<keyword evidence="1" id="KW-0805">Transcription regulation</keyword>
<evidence type="ECO:0000259" key="5">
    <source>
        <dbReference type="PROSITE" id="PS50043"/>
    </source>
</evidence>
<dbReference type="Gene3D" id="1.10.10.10">
    <property type="entry name" value="Winged helix-like DNA-binding domain superfamily/Winged helix DNA-binding domain"/>
    <property type="match status" value="1"/>
</dbReference>
<dbReference type="Proteomes" id="UP000502498">
    <property type="component" value="Chromosome"/>
</dbReference>
<evidence type="ECO:0000313" key="6">
    <source>
        <dbReference type="EMBL" id="QKJ21050.1"/>
    </source>
</evidence>
<dbReference type="PRINTS" id="PR00038">
    <property type="entry name" value="HTHLUXR"/>
</dbReference>
<gene>
    <name evidence="6" type="ORF">HQM25_02560</name>
</gene>
<dbReference type="GO" id="GO:0006355">
    <property type="term" value="P:regulation of DNA-templated transcription"/>
    <property type="evidence" value="ECO:0007669"/>
    <property type="project" value="InterPro"/>
</dbReference>
<proteinExistence type="predicted"/>
<dbReference type="InterPro" id="IPR016032">
    <property type="entry name" value="Sig_transdc_resp-reg_C-effctor"/>
</dbReference>
<evidence type="ECO:0000256" key="1">
    <source>
        <dbReference type="ARBA" id="ARBA00023015"/>
    </source>
</evidence>
<dbReference type="PANTHER" id="PTHR44688">
    <property type="entry name" value="DNA-BINDING TRANSCRIPTIONAL ACTIVATOR DEVR_DOSR"/>
    <property type="match status" value="1"/>
</dbReference>
<keyword evidence="2" id="KW-0238">DNA-binding</keyword>
<dbReference type="GO" id="GO:0003677">
    <property type="term" value="F:DNA binding"/>
    <property type="evidence" value="ECO:0007669"/>
    <property type="project" value="UniProtKB-KW"/>
</dbReference>
<dbReference type="SMART" id="SM00421">
    <property type="entry name" value="HTH_LUXR"/>
    <property type="match status" value="1"/>
</dbReference>
<dbReference type="PROSITE" id="PS00622">
    <property type="entry name" value="HTH_LUXR_1"/>
    <property type="match status" value="1"/>
</dbReference>
<organism evidence="6 7">
    <name type="scientific">Microbacterium hominis</name>
    <dbReference type="NCBI Taxonomy" id="162426"/>
    <lineage>
        <taxon>Bacteria</taxon>
        <taxon>Bacillati</taxon>
        <taxon>Actinomycetota</taxon>
        <taxon>Actinomycetes</taxon>
        <taxon>Micrococcales</taxon>
        <taxon>Microbacteriaceae</taxon>
        <taxon>Microbacterium</taxon>
    </lineage>
</organism>
<protein>
    <submittedName>
        <fullName evidence="6">Response regulator transcription factor</fullName>
    </submittedName>
</protein>